<accession>A0A833R015</accession>
<dbReference type="OrthoDB" id="28868at2759"/>
<comment type="caution">
    <text evidence="2">The sequence shown here is derived from an EMBL/GenBank/DDBJ whole genome shotgun (WGS) entry which is preliminary data.</text>
</comment>
<dbReference type="FunFam" id="2.30.30.390:FF:000002">
    <property type="entry name" value="Clp protease adapter protein ClpF, chloroplastic"/>
    <property type="match status" value="1"/>
</dbReference>
<dbReference type="EMBL" id="SWLB01000017">
    <property type="protein sequence ID" value="KAF3327501.1"/>
    <property type="molecule type" value="Genomic_DNA"/>
</dbReference>
<dbReference type="InterPro" id="IPR053189">
    <property type="entry name" value="Clp_protease_adapter_ClpF"/>
</dbReference>
<organism evidence="2 3">
    <name type="scientific">Carex littledalei</name>
    <dbReference type="NCBI Taxonomy" id="544730"/>
    <lineage>
        <taxon>Eukaryota</taxon>
        <taxon>Viridiplantae</taxon>
        <taxon>Streptophyta</taxon>
        <taxon>Embryophyta</taxon>
        <taxon>Tracheophyta</taxon>
        <taxon>Spermatophyta</taxon>
        <taxon>Magnoliopsida</taxon>
        <taxon>Liliopsida</taxon>
        <taxon>Poales</taxon>
        <taxon>Cyperaceae</taxon>
        <taxon>Cyperoideae</taxon>
        <taxon>Cariceae</taxon>
        <taxon>Carex</taxon>
        <taxon>Carex subgen. Euthyceras</taxon>
    </lineage>
</organism>
<dbReference type="InterPro" id="IPR011722">
    <property type="entry name" value="Hemimethylated_DNA-bd_dom"/>
</dbReference>
<dbReference type="GO" id="GO:0003677">
    <property type="term" value="F:DNA binding"/>
    <property type="evidence" value="ECO:0007669"/>
    <property type="project" value="InterPro"/>
</dbReference>
<dbReference type="AlphaFoldDB" id="A0A833R015"/>
<evidence type="ECO:0000313" key="3">
    <source>
        <dbReference type="Proteomes" id="UP000623129"/>
    </source>
</evidence>
<dbReference type="InterPro" id="IPR036623">
    <property type="entry name" value="Hemimethylated_DNA-bd_sf"/>
</dbReference>
<proteinExistence type="predicted"/>
<dbReference type="InterPro" id="IPR001943">
    <property type="entry name" value="UVR_dom"/>
</dbReference>
<dbReference type="PANTHER" id="PTHR48439">
    <property type="entry name" value="HEMIMETHYLATED DNA-BINDING DOMAIN-CONTAINING PROTEIN"/>
    <property type="match status" value="1"/>
</dbReference>
<name>A0A833R015_9POAL</name>
<dbReference type="Pfam" id="PF08755">
    <property type="entry name" value="YccV-like"/>
    <property type="match status" value="1"/>
</dbReference>
<dbReference type="PROSITE" id="PS50151">
    <property type="entry name" value="UVR"/>
    <property type="match status" value="1"/>
</dbReference>
<dbReference type="PANTHER" id="PTHR48439:SF1">
    <property type="entry name" value="HEMIMETHYLATED DNA-BINDING DOMAIN-CONTAINING PROTEIN"/>
    <property type="match status" value="1"/>
</dbReference>
<sequence>MQALGNLATINGAPLLNTSLWRKTDRGLCSTFAGSSTFTGLFCKKAFLGNNCIEKTGDLFVRATWRFFGGGGGKSTNASIEHSEAALEDVLLFYFQLDLETRVQYCLNTEQYDIAKMFRDKLNEVEAGIIKQQQAKRGSSKSEAQDKELKILTLRADIKKAIESENYDVAAKLRDEVSKLETEALTASAKALAFENVEYAFRLGQQVQHKVFGYRAVICGMDSVCCESKLWMEKANIDKLSRGPNQPFYQVLVDVYADPNLLVAYVAEENLLAREEQDKGRFDHPYTPFLFYGTDTAGDFIPIRQLREKFDRPRYEPPYEQGDDGTGDA</sequence>
<dbReference type="Gene3D" id="2.30.30.390">
    <property type="entry name" value="Hemimethylated DNA-binding domain"/>
    <property type="match status" value="1"/>
</dbReference>
<keyword evidence="3" id="KW-1185">Reference proteome</keyword>
<dbReference type="Proteomes" id="UP000623129">
    <property type="component" value="Unassembled WGS sequence"/>
</dbReference>
<feature type="domain" description="UVR" evidence="1">
    <location>
        <begin position="148"/>
        <end position="183"/>
    </location>
</feature>
<gene>
    <name evidence="2" type="ORF">FCM35_KLT07619</name>
</gene>
<dbReference type="NCBIfam" id="TIGR02097">
    <property type="entry name" value="yccV"/>
    <property type="match status" value="1"/>
</dbReference>
<evidence type="ECO:0000313" key="2">
    <source>
        <dbReference type="EMBL" id="KAF3327501.1"/>
    </source>
</evidence>
<dbReference type="Pfam" id="PF02151">
    <property type="entry name" value="UVR"/>
    <property type="match status" value="1"/>
</dbReference>
<evidence type="ECO:0000259" key="1">
    <source>
        <dbReference type="PROSITE" id="PS50151"/>
    </source>
</evidence>
<reference evidence="2" key="1">
    <citation type="submission" date="2020-01" db="EMBL/GenBank/DDBJ databases">
        <title>Genome sequence of Kobresia littledalei, the first chromosome-level genome in the family Cyperaceae.</title>
        <authorList>
            <person name="Qu G."/>
        </authorList>
    </citation>
    <scope>NUCLEOTIDE SEQUENCE</scope>
    <source>
        <strain evidence="2">C.B.Clarke</strain>
        <tissue evidence="2">Leaf</tissue>
    </source>
</reference>
<dbReference type="SUPFAM" id="SSF141255">
    <property type="entry name" value="YccV-like"/>
    <property type="match status" value="1"/>
</dbReference>
<protein>
    <submittedName>
        <fullName evidence="2">DNA binding protein</fullName>
    </submittedName>
</protein>
<dbReference type="SMART" id="SM00992">
    <property type="entry name" value="YccV-like"/>
    <property type="match status" value="1"/>
</dbReference>